<dbReference type="GO" id="GO:0003964">
    <property type="term" value="F:RNA-directed DNA polymerase activity"/>
    <property type="evidence" value="ECO:0007669"/>
    <property type="project" value="UniProtKB-KW"/>
</dbReference>
<dbReference type="Pfam" id="PF13966">
    <property type="entry name" value="zf-RVT"/>
    <property type="match status" value="1"/>
</dbReference>
<dbReference type="SUPFAM" id="SSF53098">
    <property type="entry name" value="Ribonuclease H-like"/>
    <property type="match status" value="1"/>
</dbReference>
<dbReference type="AlphaFoldDB" id="Q9LVT7"/>
<dbReference type="GO" id="GO:0003676">
    <property type="term" value="F:nucleic acid binding"/>
    <property type="evidence" value="ECO:0007669"/>
    <property type="project" value="InterPro"/>
</dbReference>
<dbReference type="Pfam" id="PF13456">
    <property type="entry name" value="RVT_3"/>
    <property type="match status" value="1"/>
</dbReference>
<dbReference type="PANTHER" id="PTHR34146">
    <property type="entry name" value="POLYNUCLEOTIDYL TRANSFERASE, RIBONUCLEASE H-LIKE SUPERFAMILY PROTEIN-RELATED"/>
    <property type="match status" value="1"/>
</dbReference>
<reference key="2">
    <citation type="journal article" date="2000" name="Nature">
        <title>Sequence and analysis of chromosome 5 of the plant Arabidopsis thaliana.</title>
        <authorList>
            <consortium name="Kazusa DNA Research Institute"/>
            <consortium name="Cold Spring Harbor and Washington University in St Louis Sequencing Consortium"/>
            <consortium name="European Union Arabidopsis Genome Sequencing Consortium"/>
            <person name="Tabata S."/>
            <person name="Kaneko T."/>
            <person name="Nakamura Y."/>
            <person name="Kotani H."/>
            <person name="Kato T."/>
            <person name="Asamizu E."/>
            <person name="Miyajima N."/>
            <person name="Sasamoto S."/>
            <person name="Kimura T."/>
            <person name="Hosouchi T."/>
            <person name="Kawashima K."/>
            <person name="Kohara M."/>
            <person name="Matsumoto M."/>
            <person name="Matsuno A."/>
            <person name="Muraki A."/>
            <person name="Nakayama S."/>
            <person name="Nakazaki N."/>
            <person name="Naruo K."/>
            <person name="Okumura S."/>
            <person name="Shinpo S."/>
            <person name="Takeuchi C."/>
            <person name="Wada T."/>
            <person name="Watanabe A."/>
            <person name="Yamada M."/>
            <person name="Yasuda M."/>
            <person name="Sato S."/>
            <person name="de la Bastide M."/>
            <person name="Huang E."/>
            <person name="Spiegel L."/>
            <person name="Gnoj L."/>
            <person name="O'Shaughnessy A."/>
            <person name="Preston R."/>
            <person name="Habermann K."/>
            <person name="Murray J."/>
            <person name="Johnson D."/>
            <person name="Rohlfing T."/>
            <person name="Nelson J."/>
            <person name="Stoneking T."/>
            <person name="Pepin K."/>
            <person name="Spieth J."/>
            <person name="Sekhon M."/>
            <person name="Armstrong J."/>
            <person name="Becker M."/>
            <person name="Belter E."/>
            <person name="Cordum H."/>
            <person name="Cordes M."/>
            <person name="Courtney L."/>
            <person name="Courtney W."/>
            <person name="Dante M."/>
            <person name="Du H."/>
            <person name="Edwards J."/>
            <person name="Fryman J."/>
            <person name="Haakensen B."/>
            <person name="Lamar E."/>
            <person name="Latreille P."/>
            <person name="Leonard S."/>
            <person name="Meyer R."/>
            <person name="Mulvaney E."/>
            <person name="Ozersky P."/>
            <person name="Riley A."/>
            <person name="Strowmatt C."/>
            <person name="Wagner-McPherson C."/>
            <person name="Wollam A."/>
            <person name="Yoakum M."/>
            <person name="Bell M."/>
            <person name="Dedhia N."/>
            <person name="Parnell L."/>
            <person name="Shah R."/>
            <person name="Rodriguez M."/>
            <person name="See L.H."/>
            <person name="Vil D."/>
            <person name="Baker J."/>
            <person name="Kirchoff K."/>
            <person name="Toth K."/>
            <person name="King L."/>
            <person name="Bahret A."/>
            <person name="Miller B."/>
            <person name="Marra M."/>
            <person name="Martienssen R."/>
            <person name="McCombie W.R."/>
            <person name="Wilson R.K."/>
            <person name="Murphy G."/>
            <person name="Bancroft I."/>
            <person name="Volckaert G."/>
            <person name="Wambutt R."/>
            <person name="Dusterhoft A."/>
            <person name="Stiekema W."/>
            <person name="Pohl T."/>
            <person name="Entian K.D."/>
            <person name="Terryn N."/>
            <person name="Hartley N."/>
            <person name="Bent E."/>
            <person name="Johnson S."/>
            <person name="Langham S.A."/>
            <person name="McCullagh B."/>
            <person name="Robben J."/>
            <person name="Grymonprez B."/>
            <person name="Zimmermann W."/>
            <person name="Ramsperger U."/>
            <person name="Wedler H."/>
            <person name="Balke K."/>
            <person name="Wedler E."/>
            <person name="Peters S."/>
            <person name="van Staveren M."/>
            <person name="Dirkse W."/>
            <person name="Mooijman P."/>
            <person name="Lankhorst R.K."/>
            <person name="Weitzenegger T."/>
            <person name="Bothe G."/>
            <person name="Rose M."/>
            <person name="Hauf J."/>
            <person name="Berneiser S."/>
            <person name="Hempel S."/>
            <person name="Feldpausch M."/>
            <person name="Lamberth S."/>
            <person name="Villarroel R."/>
            <person name="Gielen J."/>
            <person name="Ardiles W."/>
            <person name="Bents O."/>
            <person name="Lemcke K."/>
            <person name="Kolesov G."/>
            <person name="Mayer K."/>
            <person name="Rudd S."/>
            <person name="Schoof H."/>
            <person name="Schueller C."/>
            <person name="Zaccaria P."/>
            <person name="Mewes H.W."/>
            <person name="Bevan M."/>
            <person name="Fransz P."/>
        </authorList>
    </citation>
    <scope>NUCLEOTIDE SEQUENCE [LARGE SCALE GENOMIC DNA]</scope>
    <source>
        <strain>cv. Columbia</strain>
    </source>
</reference>
<protein>
    <submittedName>
        <fullName evidence="3">Similarity to non-LTR retroelement reverse transcriptase</fullName>
    </submittedName>
</protein>
<keyword evidence="3" id="KW-0548">Nucleotidyltransferase</keyword>
<dbReference type="Gene3D" id="3.30.420.10">
    <property type="entry name" value="Ribonuclease H-like superfamily/Ribonuclease H"/>
    <property type="match status" value="1"/>
</dbReference>
<dbReference type="GO" id="GO:0004523">
    <property type="term" value="F:RNA-DNA hybrid ribonuclease activity"/>
    <property type="evidence" value="ECO:0007669"/>
    <property type="project" value="InterPro"/>
</dbReference>
<dbReference type="PANTHER" id="PTHR34146:SF3">
    <property type="entry name" value="POLYNUCLEOTIDYL TRANSFERASE, RIBONUCLEASE H-LIKE SUPERFAMILY PROTEIN"/>
    <property type="match status" value="1"/>
</dbReference>
<evidence type="ECO:0000259" key="1">
    <source>
        <dbReference type="Pfam" id="PF13456"/>
    </source>
</evidence>
<organism evidence="3">
    <name type="scientific">Arabidopsis thaliana</name>
    <name type="common">Mouse-ear cress</name>
    <dbReference type="NCBI Taxonomy" id="3702"/>
    <lineage>
        <taxon>Eukaryota</taxon>
        <taxon>Viridiplantae</taxon>
        <taxon>Streptophyta</taxon>
        <taxon>Embryophyta</taxon>
        <taxon>Tracheophyta</taxon>
        <taxon>Spermatophyta</taxon>
        <taxon>Magnoliopsida</taxon>
        <taxon>eudicotyledons</taxon>
        <taxon>Gunneridae</taxon>
        <taxon>Pentapetalae</taxon>
        <taxon>rosids</taxon>
        <taxon>malvids</taxon>
        <taxon>Brassicales</taxon>
        <taxon>Brassicaceae</taxon>
        <taxon>Camelineae</taxon>
        <taxon>Arabidopsis</taxon>
    </lineage>
</organism>
<name>Q9LVT7_ARATH</name>
<evidence type="ECO:0000259" key="2">
    <source>
        <dbReference type="Pfam" id="PF13966"/>
    </source>
</evidence>
<dbReference type="InterPro" id="IPR036397">
    <property type="entry name" value="RNaseH_sf"/>
</dbReference>
<dbReference type="EMBL" id="AB018117">
    <property type="protein sequence ID" value="BAA97156.1"/>
    <property type="molecule type" value="Genomic_DNA"/>
</dbReference>
<dbReference type="InterPro" id="IPR044730">
    <property type="entry name" value="RNase_H-like_dom_plant"/>
</dbReference>
<accession>Q9LVT7</accession>
<dbReference type="InterPro" id="IPR002156">
    <property type="entry name" value="RNaseH_domain"/>
</dbReference>
<dbReference type="InterPro" id="IPR026960">
    <property type="entry name" value="RVT-Znf"/>
</dbReference>
<dbReference type="InterPro" id="IPR012337">
    <property type="entry name" value="RNaseH-like_sf"/>
</dbReference>
<feature type="domain" description="Reverse transcriptase zinc-binding" evidence="2">
    <location>
        <begin position="32"/>
        <end position="75"/>
    </location>
</feature>
<proteinExistence type="predicted"/>
<evidence type="ECO:0000313" key="3">
    <source>
        <dbReference type="EMBL" id="BAA97156.1"/>
    </source>
</evidence>
<feature type="domain" description="RNase H type-1" evidence="1">
    <location>
        <begin position="184"/>
        <end position="302"/>
    </location>
</feature>
<keyword evidence="3" id="KW-0808">Transferase</keyword>
<dbReference type="CDD" id="cd06222">
    <property type="entry name" value="RNase_H_like"/>
    <property type="match status" value="1"/>
</dbReference>
<sequence>MLEQTFSLCNLLEHIVAYYPWIPDTPPRPPKECLATCQRLYFRHIGRDKKCPRCGADEETINHLIFECPPARQVWALSGIPSSPSRFLSSSIYNNLDYLYWRANEIGACEESLRVFPWIMWYIWKARNRKNFESICVQPQDTLDLAIHEEEVWRRANRREEQPEGTKPSLEGQHIDMASPICFIDGSWHITDSRSGHGWILTRGERLLHLGLKGSRRCLSPLHAELDTLVWALKCLVDLSIKEVLVKTDCSDLLTMVNTPEEWPIFASELKDFEYFKNQLVSFNIMHVPRTSNIRADYLAKCARTRGFYFSHVSSTVLDWLSLNESAYP</sequence>
<keyword evidence="3" id="KW-0695">RNA-directed DNA polymerase</keyword>
<reference evidence="3" key="1">
    <citation type="journal article" date="2000" name="DNA Res.">
        <title>Structural analysis of Arabidopsis thaliana chromosome 5. X. Sequence features of the regions of 3,076,755 bp covered by sixty P1 and TAC clones.</title>
        <authorList>
            <person name="Sato S."/>
            <person name="Nakamura Y."/>
            <person name="Kaneko T."/>
            <person name="Katoh T."/>
            <person name="Asamizu E."/>
            <person name="Kotani H."/>
            <person name="Tabata S."/>
        </authorList>
    </citation>
    <scope>NUCLEOTIDE SEQUENCE [LARGE SCALE GENOMIC DNA]</scope>
</reference>
<dbReference type="ExpressionAtlas" id="Q9LVT7">
    <property type="expression patterns" value="differential"/>
</dbReference>